<reference evidence="4" key="1">
    <citation type="submission" date="2014-09" db="EMBL/GenBank/DDBJ databases">
        <authorList>
            <person name="Sharma Rahul"/>
            <person name="Thines Marco"/>
        </authorList>
    </citation>
    <scope>NUCLEOTIDE SEQUENCE [LARGE SCALE GENOMIC DNA]</scope>
</reference>
<feature type="compositionally biased region" description="Polar residues" evidence="1">
    <location>
        <begin position="273"/>
        <end position="289"/>
    </location>
</feature>
<feature type="region of interest" description="Disordered" evidence="1">
    <location>
        <begin position="41"/>
        <end position="72"/>
    </location>
</feature>
<accession>A0A0P1APF3</accession>
<dbReference type="InterPro" id="IPR000014">
    <property type="entry name" value="PAS"/>
</dbReference>
<dbReference type="SUPFAM" id="SSF47459">
    <property type="entry name" value="HLH, helix-loop-helix DNA-binding domain"/>
    <property type="match status" value="1"/>
</dbReference>
<dbReference type="STRING" id="4781.A0A0P1APF3"/>
<dbReference type="SMART" id="SM00353">
    <property type="entry name" value="HLH"/>
    <property type="match status" value="1"/>
</dbReference>
<dbReference type="Gene3D" id="3.30.450.20">
    <property type="entry name" value="PAS domain"/>
    <property type="match status" value="1"/>
</dbReference>
<name>A0A0P1APF3_PLAHL</name>
<dbReference type="InterPro" id="IPR011598">
    <property type="entry name" value="bHLH_dom"/>
</dbReference>
<sequence length="296" mass="33727">MRYNQQLANDSRPKLFLQPHPMPNNCNQLIHPQLSVKYESSTPNYSLPSAISRSQTSSFESNAKQSREELNRKEKQRMFKLNDRINQLKTLLDEAGVQTKKNKQSVLDNTSHYIEMLRSDLVIAQQKAERAERRAESLRTQDHNGKSIASSIFDKATTPRLVVDMNMKTIVFNAAFVRFTGLSEVSLKKKKTLRPYICADQDRFEAIMKKLCETKQSVSALVRVSGTSKDEIFVNLVAAVIMDDNDEAVNIEFSFIPVEMPPRQQRPSKRTKFNNAKGSAAKSNRSKSVSIVHMQE</sequence>
<evidence type="ECO:0000313" key="4">
    <source>
        <dbReference type="Proteomes" id="UP000054928"/>
    </source>
</evidence>
<organism evidence="3 4">
    <name type="scientific">Plasmopara halstedii</name>
    <name type="common">Downy mildew of sunflower</name>
    <dbReference type="NCBI Taxonomy" id="4781"/>
    <lineage>
        <taxon>Eukaryota</taxon>
        <taxon>Sar</taxon>
        <taxon>Stramenopiles</taxon>
        <taxon>Oomycota</taxon>
        <taxon>Peronosporomycetes</taxon>
        <taxon>Peronosporales</taxon>
        <taxon>Peronosporaceae</taxon>
        <taxon>Plasmopara</taxon>
    </lineage>
</organism>
<dbReference type="GO" id="GO:0046983">
    <property type="term" value="F:protein dimerization activity"/>
    <property type="evidence" value="ECO:0007669"/>
    <property type="project" value="InterPro"/>
</dbReference>
<feature type="domain" description="BHLH" evidence="2">
    <location>
        <begin position="65"/>
        <end position="117"/>
    </location>
</feature>
<dbReference type="CDD" id="cd00130">
    <property type="entry name" value="PAS"/>
    <property type="match status" value="1"/>
</dbReference>
<dbReference type="RefSeq" id="XP_024579663.1">
    <property type="nucleotide sequence ID" value="XM_024729269.1"/>
</dbReference>
<evidence type="ECO:0000313" key="3">
    <source>
        <dbReference type="EMBL" id="CEG43294.1"/>
    </source>
</evidence>
<dbReference type="AlphaFoldDB" id="A0A0P1APF3"/>
<feature type="region of interest" description="Disordered" evidence="1">
    <location>
        <begin position="261"/>
        <end position="296"/>
    </location>
</feature>
<dbReference type="Proteomes" id="UP000054928">
    <property type="component" value="Unassembled WGS sequence"/>
</dbReference>
<evidence type="ECO:0000259" key="2">
    <source>
        <dbReference type="PROSITE" id="PS50888"/>
    </source>
</evidence>
<proteinExistence type="predicted"/>
<protein>
    <submittedName>
        <fullName evidence="3">PAS domain</fullName>
    </submittedName>
</protein>
<dbReference type="PROSITE" id="PS50888">
    <property type="entry name" value="BHLH"/>
    <property type="match status" value="1"/>
</dbReference>
<dbReference type="Gene3D" id="4.10.280.10">
    <property type="entry name" value="Helix-loop-helix DNA-binding domain"/>
    <property type="match status" value="1"/>
</dbReference>
<dbReference type="InterPro" id="IPR035965">
    <property type="entry name" value="PAS-like_dom_sf"/>
</dbReference>
<dbReference type="InterPro" id="IPR036638">
    <property type="entry name" value="HLH_DNA-bd_sf"/>
</dbReference>
<dbReference type="CDD" id="cd00083">
    <property type="entry name" value="bHLH_SF"/>
    <property type="match status" value="1"/>
</dbReference>
<dbReference type="OrthoDB" id="200651at2759"/>
<keyword evidence="4" id="KW-1185">Reference proteome</keyword>
<feature type="compositionally biased region" description="Polar residues" evidence="1">
    <location>
        <begin position="41"/>
        <end position="64"/>
    </location>
</feature>
<dbReference type="EMBL" id="CCYD01000653">
    <property type="protein sequence ID" value="CEG43294.1"/>
    <property type="molecule type" value="Genomic_DNA"/>
</dbReference>
<dbReference type="GeneID" id="36408553"/>
<dbReference type="SUPFAM" id="SSF55785">
    <property type="entry name" value="PYP-like sensor domain (PAS domain)"/>
    <property type="match status" value="1"/>
</dbReference>
<dbReference type="Pfam" id="PF00010">
    <property type="entry name" value="HLH"/>
    <property type="match status" value="1"/>
</dbReference>
<dbReference type="OMA" id="YLCADKE"/>
<evidence type="ECO:0000256" key="1">
    <source>
        <dbReference type="SAM" id="MobiDB-lite"/>
    </source>
</evidence>